<keyword evidence="3" id="KW-1185">Reference proteome</keyword>
<gene>
    <name evidence="2" type="primary">Rabgap1l</name>
    <name evidence="2" type="ORF">CERCOR_R11409</name>
</gene>
<proteinExistence type="predicted"/>
<sequence length="269" mass="31060">RIIDQLSNLEIASFPIYKVLFCVRGQNGTSESDCFAFTESSCGTEEFQIHVFSCEIKEAVSRILYSFSTAFKRSSKQASDHVKDFVLPTPDSDVYTFSVSLEVKEDDGKGNFSPVPKDRDKLYFKLKQGVEKKVVITVQQLSNKELAIESCFMYLPLIRYKSECLRKFLFCFESMGKSSDGKAYVITGMWNPNAPMFLVLNEETPKDKRVFMTVAVDMVVTEVVEPVRFLLETVVRVYPANERFWYFSRKTFTETFYMKLKQVMPLVFL</sequence>
<organism evidence="2 3">
    <name type="scientific">Tychaedon coryphoeus</name>
    <name type="common">Karoo scrub-robin</name>
    <name type="synonym">Erythropygia coryphaeus</name>
    <dbReference type="NCBI Taxonomy" id="614051"/>
    <lineage>
        <taxon>Eukaryota</taxon>
        <taxon>Metazoa</taxon>
        <taxon>Chordata</taxon>
        <taxon>Craniata</taxon>
        <taxon>Vertebrata</taxon>
        <taxon>Euteleostomi</taxon>
        <taxon>Archelosauria</taxon>
        <taxon>Archosauria</taxon>
        <taxon>Dinosauria</taxon>
        <taxon>Saurischia</taxon>
        <taxon>Theropoda</taxon>
        <taxon>Coelurosauria</taxon>
        <taxon>Aves</taxon>
        <taxon>Neognathae</taxon>
        <taxon>Neoaves</taxon>
        <taxon>Telluraves</taxon>
        <taxon>Australaves</taxon>
        <taxon>Passeriformes</taxon>
        <taxon>Muscicapidae</taxon>
        <taxon>Cercotrichas</taxon>
    </lineage>
</organism>
<evidence type="ECO:0000313" key="2">
    <source>
        <dbReference type="EMBL" id="NXC91242.1"/>
    </source>
</evidence>
<feature type="domain" description="Kinesin-like" evidence="1">
    <location>
        <begin position="111"/>
        <end position="242"/>
    </location>
</feature>
<protein>
    <submittedName>
        <fullName evidence="2">RBG1L protein</fullName>
    </submittedName>
</protein>
<dbReference type="AlphaFoldDB" id="A0A851RC91"/>
<evidence type="ECO:0000259" key="1">
    <source>
        <dbReference type="Pfam" id="PF12473"/>
    </source>
</evidence>
<dbReference type="InterPro" id="IPR011993">
    <property type="entry name" value="PH-like_dom_sf"/>
</dbReference>
<dbReference type="InterPro" id="IPR022164">
    <property type="entry name" value="Kinesin-like"/>
</dbReference>
<feature type="non-terminal residue" evidence="2">
    <location>
        <position position="1"/>
    </location>
</feature>
<feature type="non-terminal residue" evidence="2">
    <location>
        <position position="269"/>
    </location>
</feature>
<dbReference type="Proteomes" id="UP000631545">
    <property type="component" value="Unassembled WGS sequence"/>
</dbReference>
<evidence type="ECO:0000313" key="3">
    <source>
        <dbReference type="Proteomes" id="UP000631545"/>
    </source>
</evidence>
<reference evidence="2" key="1">
    <citation type="submission" date="2019-09" db="EMBL/GenBank/DDBJ databases">
        <title>Bird 10,000 Genomes (B10K) Project - Family phase.</title>
        <authorList>
            <person name="Zhang G."/>
        </authorList>
    </citation>
    <scope>NUCLEOTIDE SEQUENCE</scope>
    <source>
        <strain evidence="2">OUT-0024</strain>
        <tissue evidence="2">Muscle</tissue>
    </source>
</reference>
<dbReference type="Pfam" id="PF12473">
    <property type="entry name" value="DUF3694"/>
    <property type="match status" value="1"/>
</dbReference>
<comment type="caution">
    <text evidence="2">The sequence shown here is derived from an EMBL/GenBank/DDBJ whole genome shotgun (WGS) entry which is preliminary data.</text>
</comment>
<dbReference type="EMBL" id="WBND01001401">
    <property type="protein sequence ID" value="NXC91242.1"/>
    <property type="molecule type" value="Genomic_DNA"/>
</dbReference>
<name>A0A851RC91_TYCCO</name>
<accession>A0A851RC91</accession>
<dbReference type="Gene3D" id="2.30.29.30">
    <property type="entry name" value="Pleckstrin-homology domain (PH domain)/Phosphotyrosine-binding domain (PTB)"/>
    <property type="match status" value="1"/>
</dbReference>
<dbReference type="SUPFAM" id="SSF50729">
    <property type="entry name" value="PH domain-like"/>
    <property type="match status" value="1"/>
</dbReference>